<dbReference type="AlphaFoldDB" id="A0A937D412"/>
<dbReference type="EMBL" id="JAEQMY010000197">
    <property type="protein sequence ID" value="MBL0408362.1"/>
    <property type="molecule type" value="Genomic_DNA"/>
</dbReference>
<protein>
    <submittedName>
        <fullName evidence="1">Nucleotidyltransferase family protein</fullName>
    </submittedName>
</protein>
<organism evidence="1 2">
    <name type="scientific">Microvirga aerilata</name>
    <dbReference type="NCBI Taxonomy" id="670292"/>
    <lineage>
        <taxon>Bacteria</taxon>
        <taxon>Pseudomonadati</taxon>
        <taxon>Pseudomonadota</taxon>
        <taxon>Alphaproteobacteria</taxon>
        <taxon>Hyphomicrobiales</taxon>
        <taxon>Methylobacteriaceae</taxon>
        <taxon>Microvirga</taxon>
    </lineage>
</organism>
<proteinExistence type="predicted"/>
<dbReference type="Pfam" id="PF06042">
    <property type="entry name" value="NTP_transf_6"/>
    <property type="match status" value="1"/>
</dbReference>
<dbReference type="Proteomes" id="UP000605848">
    <property type="component" value="Unassembled WGS sequence"/>
</dbReference>
<accession>A0A937D412</accession>
<evidence type="ECO:0000313" key="1">
    <source>
        <dbReference type="EMBL" id="MBL0408362.1"/>
    </source>
</evidence>
<keyword evidence="2" id="KW-1185">Reference proteome</keyword>
<dbReference type="InterPro" id="IPR009267">
    <property type="entry name" value="NTP_transf_6"/>
</dbReference>
<dbReference type="PANTHER" id="PTHR39166">
    <property type="entry name" value="BLL1166 PROTEIN"/>
    <property type="match status" value="1"/>
</dbReference>
<reference evidence="1" key="1">
    <citation type="submission" date="2021-01" db="EMBL/GenBank/DDBJ databases">
        <title>Microvirga sp.</title>
        <authorList>
            <person name="Kim M.K."/>
        </authorList>
    </citation>
    <scope>NUCLEOTIDE SEQUENCE</scope>
    <source>
        <strain evidence="1">5420S-16</strain>
    </source>
</reference>
<comment type="caution">
    <text evidence="1">The sequence shown here is derived from an EMBL/GenBank/DDBJ whole genome shotgun (WGS) entry which is preliminary data.</text>
</comment>
<dbReference type="PANTHER" id="PTHR39166:SF1">
    <property type="entry name" value="BLL1166 PROTEIN"/>
    <property type="match status" value="1"/>
</dbReference>
<name>A0A937D412_9HYPH</name>
<evidence type="ECO:0000313" key="2">
    <source>
        <dbReference type="Proteomes" id="UP000605848"/>
    </source>
</evidence>
<gene>
    <name evidence="1" type="ORF">JKG68_31305</name>
</gene>
<sequence length="142" mass="15388">MNPAALPLRDIASIGKLLEAHAGLHALLLHVESLGLPDCWIGAGFIRNTVWDVLHGHEIDITRLNDVDVVFLDPSNPQKGGMLLSRTRLRRLLPAFVGKSRTRPACISAMVMRLMPALSTLSAGFLKPPPPSRPGRSMAGSR</sequence>